<dbReference type="InterPro" id="IPR011989">
    <property type="entry name" value="ARM-like"/>
</dbReference>
<dbReference type="Proteomes" id="UP001300502">
    <property type="component" value="Unassembled WGS sequence"/>
</dbReference>
<gene>
    <name evidence="2" type="ORF">GAYE_SCF38G5270</name>
</gene>
<feature type="compositionally biased region" description="Basic and acidic residues" evidence="1">
    <location>
        <begin position="65"/>
        <end position="74"/>
    </location>
</feature>
<feature type="compositionally biased region" description="Basic and acidic residues" evidence="1">
    <location>
        <begin position="497"/>
        <end position="517"/>
    </location>
</feature>
<feature type="compositionally biased region" description="Polar residues" evidence="1">
    <location>
        <begin position="1"/>
        <end position="12"/>
    </location>
</feature>
<organism evidence="2 3">
    <name type="scientific">Galdieria yellowstonensis</name>
    <dbReference type="NCBI Taxonomy" id="3028027"/>
    <lineage>
        <taxon>Eukaryota</taxon>
        <taxon>Rhodophyta</taxon>
        <taxon>Bangiophyceae</taxon>
        <taxon>Galdieriales</taxon>
        <taxon>Galdieriaceae</taxon>
        <taxon>Galdieria</taxon>
    </lineage>
</organism>
<feature type="region of interest" description="Disordered" evidence="1">
    <location>
        <begin position="1"/>
        <end position="281"/>
    </location>
</feature>
<feature type="compositionally biased region" description="Polar residues" evidence="1">
    <location>
        <begin position="259"/>
        <end position="281"/>
    </location>
</feature>
<evidence type="ECO:0000313" key="3">
    <source>
        <dbReference type="Proteomes" id="UP001300502"/>
    </source>
</evidence>
<feature type="compositionally biased region" description="Basic and acidic residues" evidence="1">
    <location>
        <begin position="206"/>
        <end position="227"/>
    </location>
</feature>
<feature type="compositionally biased region" description="Polar residues" evidence="1">
    <location>
        <begin position="20"/>
        <end position="34"/>
    </location>
</feature>
<name>A0AAV9IJA8_9RHOD</name>
<feature type="compositionally biased region" description="Basic and acidic residues" evidence="1">
    <location>
        <begin position="47"/>
        <end position="57"/>
    </location>
</feature>
<protein>
    <recommendedName>
        <fullName evidence="4">CLASP N-terminal domain-containing protein</fullName>
    </recommendedName>
</protein>
<sequence>MSQPVQKPQKQLNNERRQTRNASNRAKQAISAISQGFVGKQQPDVCDENKAVSENSRDFVSTNHKQNEKEETKANKKNSKKGMRNETVPLKERNQTSYNQQDPPVEVENREKELKENQEHTVATSTPKEDNTKETEKAKIKEHVQNEPTEKVPKDRKQKKGPTIGQVLRMRFLKPAGVNNNSDKDEENLQKSGKSTEDCSLQVIESTKDQLKSTKNENQKVEKKPKDAVMTQQKHSNLDLSSQPNNSFNVMDVNKQRTDVSPNEIQQPSKNSSSDTKSTLTKVHKNTPDIMKQKDSVEKVLPDKYPWEQPGYADGVGMPQTLNEDEVAKECVNWTSILQSLSTDWNWRAATLKRIRIAIAKPFLNENSALAEILSNDGLINALIIQTTDLRSSLVKEAFETIAVISEKLGICNNFWFVAAKFLEKACLASVVRTTKVIAVPAEECGYRIVACTPAEAILPVLCSTIRYGAHPIAREKATNYLFKILKRGRPLIRNPERMSELVQKDDERREEGDKTKASSYPISEFTSEASALECLKDVVTSAIGDSQGKTREAGMSCLNEMKCHWPEYASSLMERLDPSLQRRAVNSLSTNSDKSGSTKQSKDRKTIKELKAEALETKKSGLNTRSETVAHDEVTTLSSAISQVRIDGAKSSGKCAAEKENCNNVIPGDNKQTRSQAIGTRNLRSRTIPKPN</sequence>
<evidence type="ECO:0000256" key="1">
    <source>
        <dbReference type="SAM" id="MobiDB-lite"/>
    </source>
</evidence>
<comment type="caution">
    <text evidence="2">The sequence shown here is derived from an EMBL/GenBank/DDBJ whole genome shotgun (WGS) entry which is preliminary data.</text>
</comment>
<evidence type="ECO:0008006" key="4">
    <source>
        <dbReference type="Google" id="ProtNLM"/>
    </source>
</evidence>
<proteinExistence type="predicted"/>
<feature type="region of interest" description="Disordered" evidence="1">
    <location>
        <begin position="662"/>
        <end position="693"/>
    </location>
</feature>
<evidence type="ECO:0000313" key="2">
    <source>
        <dbReference type="EMBL" id="KAK4527348.1"/>
    </source>
</evidence>
<dbReference type="AlphaFoldDB" id="A0AAV9IJA8"/>
<accession>A0AAV9IJA8</accession>
<keyword evidence="3" id="KW-1185">Reference proteome</keyword>
<feature type="compositionally biased region" description="Basic and acidic residues" evidence="1">
    <location>
        <begin position="127"/>
        <end position="155"/>
    </location>
</feature>
<dbReference type="EMBL" id="JANCYU010000050">
    <property type="protein sequence ID" value="KAK4527348.1"/>
    <property type="molecule type" value="Genomic_DNA"/>
</dbReference>
<feature type="region of interest" description="Disordered" evidence="1">
    <location>
        <begin position="497"/>
        <end position="520"/>
    </location>
</feature>
<reference evidence="2 3" key="1">
    <citation type="submission" date="2022-07" db="EMBL/GenBank/DDBJ databases">
        <title>Genome-wide signatures of adaptation to extreme environments.</title>
        <authorList>
            <person name="Cho C.H."/>
            <person name="Yoon H.S."/>
        </authorList>
    </citation>
    <scope>NUCLEOTIDE SEQUENCE [LARGE SCALE GENOMIC DNA]</scope>
    <source>
        <strain evidence="2 3">108.79 E11</strain>
    </source>
</reference>
<dbReference type="Gene3D" id="1.25.10.10">
    <property type="entry name" value="Leucine-rich Repeat Variant"/>
    <property type="match status" value="1"/>
</dbReference>
<feature type="compositionally biased region" description="Basic and acidic residues" evidence="1">
    <location>
        <begin position="107"/>
        <end position="119"/>
    </location>
</feature>
<feature type="compositionally biased region" description="Polar residues" evidence="1">
    <location>
        <begin position="230"/>
        <end position="249"/>
    </location>
</feature>
<feature type="region of interest" description="Disordered" evidence="1">
    <location>
        <begin position="587"/>
        <end position="608"/>
    </location>
</feature>
<feature type="compositionally biased region" description="Polar residues" evidence="1">
    <location>
        <begin position="587"/>
        <end position="600"/>
    </location>
</feature>